<dbReference type="EMBL" id="ML735220">
    <property type="protein sequence ID" value="KAE8394965.1"/>
    <property type="molecule type" value="Genomic_DNA"/>
</dbReference>
<comment type="similarity">
    <text evidence="1">Belongs to the proline racemase family.</text>
</comment>
<dbReference type="AlphaFoldDB" id="A0A5N7CLI7"/>
<sequence length="79" mass="9065">MANPRIRIVGAYARETGNVVVEGICPPPCKTMDEYRAWFKNNDSLRKVLMYEPRGRPTMFVNVVLPSPLYPPKKRIMAL</sequence>
<proteinExistence type="inferred from homology"/>
<name>A0A5N7CLI7_PETAA</name>
<dbReference type="Pfam" id="PF05544">
    <property type="entry name" value="Pro_racemase"/>
    <property type="match status" value="1"/>
</dbReference>
<evidence type="ECO:0000256" key="1">
    <source>
        <dbReference type="ARBA" id="ARBA00007529"/>
    </source>
</evidence>
<dbReference type="InterPro" id="IPR008794">
    <property type="entry name" value="Pro_racemase_fam"/>
</dbReference>
<accession>A0A5N7CLI7</accession>
<dbReference type="Proteomes" id="UP000326877">
    <property type="component" value="Unassembled WGS sequence"/>
</dbReference>
<dbReference type="SUPFAM" id="SSF54506">
    <property type="entry name" value="Diaminopimelate epimerase-like"/>
    <property type="match status" value="1"/>
</dbReference>
<evidence type="ECO:0000313" key="2">
    <source>
        <dbReference type="EMBL" id="KAE8394965.1"/>
    </source>
</evidence>
<reference evidence="2" key="1">
    <citation type="submission" date="2019-04" db="EMBL/GenBank/DDBJ databases">
        <title>Friends and foes A comparative genomics studyof 23 Aspergillus species from section Flavi.</title>
        <authorList>
            <consortium name="DOE Joint Genome Institute"/>
            <person name="Kjaerbolling I."/>
            <person name="Vesth T."/>
            <person name="Frisvad J.C."/>
            <person name="Nybo J.L."/>
            <person name="Theobald S."/>
            <person name="Kildgaard S."/>
            <person name="Isbrandt T."/>
            <person name="Kuo A."/>
            <person name="Sato A."/>
            <person name="Lyhne E.K."/>
            <person name="Kogle M.E."/>
            <person name="Wiebenga A."/>
            <person name="Kun R.S."/>
            <person name="Lubbers R.J."/>
            <person name="Makela M.R."/>
            <person name="Barry K."/>
            <person name="Chovatia M."/>
            <person name="Clum A."/>
            <person name="Daum C."/>
            <person name="Haridas S."/>
            <person name="He G."/>
            <person name="LaButti K."/>
            <person name="Lipzen A."/>
            <person name="Mondo S."/>
            <person name="Riley R."/>
            <person name="Salamov A."/>
            <person name="Simmons B.A."/>
            <person name="Magnuson J.K."/>
            <person name="Henrissat B."/>
            <person name="Mortensen U.H."/>
            <person name="Larsen T.O."/>
            <person name="Devries R.P."/>
            <person name="Grigoriev I.V."/>
            <person name="Machida M."/>
            <person name="Baker S.E."/>
            <person name="Andersen M.R."/>
        </authorList>
    </citation>
    <scope>NUCLEOTIDE SEQUENCE [LARGE SCALE GENOMIC DNA]</scope>
    <source>
        <strain evidence="2">IBT 14317</strain>
    </source>
</reference>
<dbReference type="Gene3D" id="3.10.310.10">
    <property type="entry name" value="Diaminopimelate Epimerase, Chain A, domain 1"/>
    <property type="match status" value="1"/>
</dbReference>
<gene>
    <name evidence="2" type="ORF">BDV23DRAFT_145957</name>
</gene>
<organism evidence="2">
    <name type="scientific">Petromyces alliaceus</name>
    <name type="common">Aspergillus alliaceus</name>
    <dbReference type="NCBI Taxonomy" id="209559"/>
    <lineage>
        <taxon>Eukaryota</taxon>
        <taxon>Fungi</taxon>
        <taxon>Dikarya</taxon>
        <taxon>Ascomycota</taxon>
        <taxon>Pezizomycotina</taxon>
        <taxon>Eurotiomycetes</taxon>
        <taxon>Eurotiomycetidae</taxon>
        <taxon>Eurotiales</taxon>
        <taxon>Aspergillaceae</taxon>
        <taxon>Aspergillus</taxon>
        <taxon>Aspergillus subgen. Circumdati</taxon>
    </lineage>
</organism>
<protein>
    <submittedName>
        <fullName evidence="2">Uncharacterized protein</fullName>
    </submittedName>
</protein>